<evidence type="ECO:0000313" key="2">
    <source>
        <dbReference type="Proteomes" id="UP001446871"/>
    </source>
</evidence>
<proteinExistence type="predicted"/>
<accession>A0ABR1VLM1</accession>
<comment type="caution">
    <text evidence="1">The sequence shown here is derived from an EMBL/GenBank/DDBJ whole genome shotgun (WGS) entry which is preliminary data.</text>
</comment>
<dbReference type="EMBL" id="JAQQWM010000003">
    <property type="protein sequence ID" value="KAK8071752.1"/>
    <property type="molecule type" value="Genomic_DNA"/>
</dbReference>
<sequence>MAKVPGTPATPHGTMRCRAIDQHKTKAQYRGSSQALWGQDAPRTREAILFWGIASEPLLARILPWHRRAPAWPRCDWSYPCDSREQLTHDELEARQVCDADQRFATFFSTPLLGSQNATRQ</sequence>
<evidence type="ECO:0000313" key="1">
    <source>
        <dbReference type="EMBL" id="KAK8071752.1"/>
    </source>
</evidence>
<name>A0ABR1VLM1_9PEZI</name>
<organism evidence="1 2">
    <name type="scientific">Apiospora saccharicola</name>
    <dbReference type="NCBI Taxonomy" id="335842"/>
    <lineage>
        <taxon>Eukaryota</taxon>
        <taxon>Fungi</taxon>
        <taxon>Dikarya</taxon>
        <taxon>Ascomycota</taxon>
        <taxon>Pezizomycotina</taxon>
        <taxon>Sordariomycetes</taxon>
        <taxon>Xylariomycetidae</taxon>
        <taxon>Amphisphaeriales</taxon>
        <taxon>Apiosporaceae</taxon>
        <taxon>Apiospora</taxon>
    </lineage>
</organism>
<dbReference type="Proteomes" id="UP001446871">
    <property type="component" value="Unassembled WGS sequence"/>
</dbReference>
<keyword evidence="2" id="KW-1185">Reference proteome</keyword>
<protein>
    <submittedName>
        <fullName evidence="1">Uncharacterized protein</fullName>
    </submittedName>
</protein>
<gene>
    <name evidence="1" type="ORF">PG996_005100</name>
</gene>
<reference evidence="1 2" key="1">
    <citation type="submission" date="2023-01" db="EMBL/GenBank/DDBJ databases">
        <title>Analysis of 21 Apiospora genomes using comparative genomics revels a genus with tremendous synthesis potential of carbohydrate active enzymes and secondary metabolites.</title>
        <authorList>
            <person name="Sorensen T."/>
        </authorList>
    </citation>
    <scope>NUCLEOTIDE SEQUENCE [LARGE SCALE GENOMIC DNA]</scope>
    <source>
        <strain evidence="1 2">CBS 83171</strain>
    </source>
</reference>